<dbReference type="InterPro" id="IPR036047">
    <property type="entry name" value="F-box-like_dom_sf"/>
</dbReference>
<comment type="caution">
    <text evidence="1">The sequence shown here is derived from an EMBL/GenBank/DDBJ whole genome shotgun (WGS) entry which is preliminary data.</text>
</comment>
<dbReference type="Proteomes" id="UP001215598">
    <property type="component" value="Unassembled WGS sequence"/>
</dbReference>
<gene>
    <name evidence="1" type="ORF">B0H16DRAFT_479760</name>
</gene>
<dbReference type="AlphaFoldDB" id="A0AAD7P0M8"/>
<dbReference type="EMBL" id="JARKIB010000003">
    <property type="protein sequence ID" value="KAJ7783145.1"/>
    <property type="molecule type" value="Genomic_DNA"/>
</dbReference>
<evidence type="ECO:0000313" key="2">
    <source>
        <dbReference type="Proteomes" id="UP001215598"/>
    </source>
</evidence>
<proteinExistence type="predicted"/>
<evidence type="ECO:0000313" key="1">
    <source>
        <dbReference type="EMBL" id="KAJ7783145.1"/>
    </source>
</evidence>
<keyword evidence="2" id="KW-1185">Reference proteome</keyword>
<organism evidence="1 2">
    <name type="scientific">Mycena metata</name>
    <dbReference type="NCBI Taxonomy" id="1033252"/>
    <lineage>
        <taxon>Eukaryota</taxon>
        <taxon>Fungi</taxon>
        <taxon>Dikarya</taxon>
        <taxon>Basidiomycota</taxon>
        <taxon>Agaricomycotina</taxon>
        <taxon>Agaricomycetes</taxon>
        <taxon>Agaricomycetidae</taxon>
        <taxon>Agaricales</taxon>
        <taxon>Marasmiineae</taxon>
        <taxon>Mycenaceae</taxon>
        <taxon>Mycena</taxon>
    </lineage>
</organism>
<reference evidence="1" key="1">
    <citation type="submission" date="2023-03" db="EMBL/GenBank/DDBJ databases">
        <title>Massive genome expansion in bonnet fungi (Mycena s.s.) driven by repeated elements and novel gene families across ecological guilds.</title>
        <authorList>
            <consortium name="Lawrence Berkeley National Laboratory"/>
            <person name="Harder C.B."/>
            <person name="Miyauchi S."/>
            <person name="Viragh M."/>
            <person name="Kuo A."/>
            <person name="Thoen E."/>
            <person name="Andreopoulos B."/>
            <person name="Lu D."/>
            <person name="Skrede I."/>
            <person name="Drula E."/>
            <person name="Henrissat B."/>
            <person name="Morin E."/>
            <person name="Kohler A."/>
            <person name="Barry K."/>
            <person name="LaButti K."/>
            <person name="Morin E."/>
            <person name="Salamov A."/>
            <person name="Lipzen A."/>
            <person name="Mereny Z."/>
            <person name="Hegedus B."/>
            <person name="Baldrian P."/>
            <person name="Stursova M."/>
            <person name="Weitz H."/>
            <person name="Taylor A."/>
            <person name="Grigoriev I.V."/>
            <person name="Nagy L.G."/>
            <person name="Martin F."/>
            <person name="Kauserud H."/>
        </authorList>
    </citation>
    <scope>NUCLEOTIDE SEQUENCE</scope>
    <source>
        <strain evidence="1">CBHHK182m</strain>
    </source>
</reference>
<protein>
    <recommendedName>
        <fullName evidence="3">F-box domain-containing protein</fullName>
    </recommendedName>
</protein>
<evidence type="ECO:0008006" key="3">
    <source>
        <dbReference type="Google" id="ProtNLM"/>
    </source>
</evidence>
<accession>A0AAD7P0M8</accession>
<name>A0AAD7P0M8_9AGAR</name>
<sequence length="275" mass="31586">METRPLIAFRRTNDSSIVDWLPLDVVLLVLRLLPVRDVMSLFLTCNYFSSVSKCRMFWVYANIDLDFFYRKPDRGRTDYSGTTTIALQHRILHAQHRFNAWRRKETRARCVRTLPIRDGVRLLLLVRLTPLVVVVWEDSVSLKNWDNGISNAVPLRRGVDRLLVFDVKIFWVATIRRNVIAVTLTNRHQGPPIRNELQLFAVQESQVHADHLITIHFRNAISEFAVNDTHLAVVGRAASGVYYIESIGLDFDPPVTSFTKGIACVGTTPRARSLY</sequence>
<dbReference type="SUPFAM" id="SSF81383">
    <property type="entry name" value="F-box domain"/>
    <property type="match status" value="1"/>
</dbReference>